<dbReference type="AlphaFoldDB" id="A0A1Y5PU02"/>
<evidence type="ECO:0000313" key="2">
    <source>
        <dbReference type="EMBL" id="SBS79388.1"/>
    </source>
</evidence>
<proteinExistence type="predicted"/>
<gene>
    <name evidence="2" type="ORF">MHPYR_770016</name>
</gene>
<feature type="region of interest" description="Disordered" evidence="1">
    <location>
        <begin position="1"/>
        <end position="77"/>
    </location>
</feature>
<dbReference type="EMBL" id="FLQS01000075">
    <property type="protein sequence ID" value="SBS79388.1"/>
    <property type="molecule type" value="Genomic_DNA"/>
</dbReference>
<feature type="compositionally biased region" description="Pro residues" evidence="1">
    <location>
        <begin position="45"/>
        <end position="76"/>
    </location>
</feature>
<evidence type="ECO:0000256" key="1">
    <source>
        <dbReference type="SAM" id="MobiDB-lite"/>
    </source>
</evidence>
<accession>A0A1Y5PU02</accession>
<name>A0A1Y5PU02_9MYCO</name>
<sequence length="222" mass="23500">MTPPRAKSKPVFDPSALNDDLDDLWPGKSTAAPRPQPVATTAQPSPAPPPVSAKVVPPPAAEAPQPPAAKPSPAAPAPRLRSVAAAAAAGEVQTRYRPPEVLLSAEVYDALYHLQITEKKTRRGLARPMGAIVLDAIEKHADQLATTWDAMEDTVGEGGLFARPSSSAVPRRRRHAVAPRTVVLSGVNAANGRRLDELVPAWGAGTRSALVEQALRYEFNLT</sequence>
<organism evidence="2">
    <name type="scientific">uncultured Mycobacterium sp</name>
    <dbReference type="NCBI Taxonomy" id="171292"/>
    <lineage>
        <taxon>Bacteria</taxon>
        <taxon>Bacillati</taxon>
        <taxon>Actinomycetota</taxon>
        <taxon>Actinomycetes</taxon>
        <taxon>Mycobacteriales</taxon>
        <taxon>Mycobacteriaceae</taxon>
        <taxon>Mycobacterium</taxon>
        <taxon>environmental samples</taxon>
    </lineage>
</organism>
<protein>
    <submittedName>
        <fullName evidence="2">Uncharacterized protein</fullName>
    </submittedName>
</protein>
<reference evidence="2" key="1">
    <citation type="submission" date="2016-03" db="EMBL/GenBank/DDBJ databases">
        <authorList>
            <person name="Ploux O."/>
        </authorList>
    </citation>
    <scope>NUCLEOTIDE SEQUENCE</scope>
    <source>
        <strain evidence="2">UC10</strain>
    </source>
</reference>